<dbReference type="Gene3D" id="2.40.50.100">
    <property type="match status" value="1"/>
</dbReference>
<feature type="domain" description="FCP1 homology" evidence="11">
    <location>
        <begin position="172"/>
        <end position="335"/>
    </location>
</feature>
<dbReference type="InterPro" id="IPR023214">
    <property type="entry name" value="HAD_sf"/>
</dbReference>
<evidence type="ECO:0000256" key="3">
    <source>
        <dbReference type="ARBA" id="ARBA00022801"/>
    </source>
</evidence>
<feature type="compositionally biased region" description="Polar residues" evidence="9">
    <location>
        <begin position="706"/>
        <end position="719"/>
    </location>
</feature>
<evidence type="ECO:0000256" key="4">
    <source>
        <dbReference type="ARBA" id="ARBA00022912"/>
    </source>
</evidence>
<feature type="compositionally biased region" description="Gly residues" evidence="9">
    <location>
        <begin position="55"/>
        <end position="64"/>
    </location>
</feature>
<dbReference type="KEGG" id="bfo:118431902"/>
<dbReference type="SUPFAM" id="SSF52113">
    <property type="entry name" value="BRCT domain"/>
    <property type="match status" value="2"/>
</dbReference>
<reference evidence="13" key="2">
    <citation type="submission" date="2025-08" db="UniProtKB">
        <authorList>
            <consortium name="RefSeq"/>
        </authorList>
    </citation>
    <scope>IDENTIFICATION</scope>
    <source>
        <strain evidence="13">S238N-H82</strain>
        <tissue evidence="13">Testes</tissue>
    </source>
</reference>
<feature type="compositionally biased region" description="Low complexity" evidence="9">
    <location>
        <begin position="495"/>
        <end position="508"/>
    </location>
</feature>
<dbReference type="PROSITE" id="PS50969">
    <property type="entry name" value="FCP1"/>
    <property type="match status" value="1"/>
</dbReference>
<feature type="compositionally biased region" description="Basic and acidic residues" evidence="9">
    <location>
        <begin position="345"/>
        <end position="371"/>
    </location>
</feature>
<feature type="region of interest" description="Disordered" evidence="9">
    <location>
        <begin position="1321"/>
        <end position="1397"/>
    </location>
</feature>
<dbReference type="CDD" id="cd07521">
    <property type="entry name" value="HAD_FCP1-like"/>
    <property type="match status" value="1"/>
</dbReference>
<keyword evidence="5" id="KW-0539">Nucleus</keyword>
<dbReference type="InterPro" id="IPR036412">
    <property type="entry name" value="HAD-like_sf"/>
</dbReference>
<evidence type="ECO:0000256" key="2">
    <source>
        <dbReference type="ARBA" id="ARBA00013081"/>
    </source>
</evidence>
<feature type="compositionally biased region" description="Acidic residues" evidence="9">
    <location>
        <begin position="882"/>
        <end position="897"/>
    </location>
</feature>
<feature type="domain" description="BRCT" evidence="10">
    <location>
        <begin position="1192"/>
        <end position="1304"/>
    </location>
</feature>
<dbReference type="InterPro" id="IPR058785">
    <property type="entry name" value="BSH_FCP1"/>
</dbReference>
<feature type="compositionally biased region" description="Low complexity" evidence="9">
    <location>
        <begin position="1123"/>
        <end position="1136"/>
    </location>
</feature>
<dbReference type="GO" id="GO:0008420">
    <property type="term" value="F:RNA polymerase II CTD heptapeptide repeat phosphatase activity"/>
    <property type="evidence" value="ECO:0000318"/>
    <property type="project" value="GO_Central"/>
</dbReference>
<feature type="compositionally biased region" description="Basic and acidic residues" evidence="9">
    <location>
        <begin position="397"/>
        <end position="417"/>
    </location>
</feature>
<dbReference type="PROSITE" id="PS50172">
    <property type="entry name" value="BRCT"/>
    <property type="match status" value="2"/>
</dbReference>
<evidence type="ECO:0000259" key="10">
    <source>
        <dbReference type="PROSITE" id="PS50172"/>
    </source>
</evidence>
<feature type="domain" description="BRCT" evidence="10">
    <location>
        <begin position="564"/>
        <end position="676"/>
    </location>
</feature>
<evidence type="ECO:0000259" key="11">
    <source>
        <dbReference type="PROSITE" id="PS50969"/>
    </source>
</evidence>
<dbReference type="FunFam" id="3.40.50.10190:FF:000007">
    <property type="entry name" value="RNA polymerase II subunit A C-terminal domain phosphatase"/>
    <property type="match status" value="2"/>
</dbReference>
<dbReference type="Gene3D" id="3.40.50.1000">
    <property type="entry name" value="HAD superfamily/HAD-like"/>
    <property type="match status" value="1"/>
</dbReference>
<accession>A0A9J7NDB7</accession>
<feature type="region of interest" description="Disordered" evidence="9">
    <location>
        <begin position="119"/>
        <end position="141"/>
    </location>
</feature>
<feature type="compositionally biased region" description="Basic and acidic residues" evidence="9">
    <location>
        <begin position="1449"/>
        <end position="1468"/>
    </location>
</feature>
<evidence type="ECO:0000256" key="6">
    <source>
        <dbReference type="ARBA" id="ARBA00040602"/>
    </source>
</evidence>
<feature type="compositionally biased region" description="Low complexity" evidence="9">
    <location>
        <begin position="933"/>
        <end position="948"/>
    </location>
</feature>
<evidence type="ECO:0000256" key="7">
    <source>
        <dbReference type="ARBA" id="ARBA00047761"/>
    </source>
</evidence>
<comment type="catalytic activity">
    <reaction evidence="7">
        <text>O-phospho-L-seryl-[protein] + H2O = L-seryl-[protein] + phosphate</text>
        <dbReference type="Rhea" id="RHEA:20629"/>
        <dbReference type="Rhea" id="RHEA-COMP:9863"/>
        <dbReference type="Rhea" id="RHEA-COMP:11604"/>
        <dbReference type="ChEBI" id="CHEBI:15377"/>
        <dbReference type="ChEBI" id="CHEBI:29999"/>
        <dbReference type="ChEBI" id="CHEBI:43474"/>
        <dbReference type="ChEBI" id="CHEBI:83421"/>
        <dbReference type="EC" id="3.1.3.16"/>
    </reaction>
</comment>
<dbReference type="CDD" id="cd17729">
    <property type="entry name" value="BRCT_CTDP1"/>
    <property type="match status" value="2"/>
</dbReference>
<evidence type="ECO:0000256" key="1">
    <source>
        <dbReference type="ARBA" id="ARBA00004123"/>
    </source>
</evidence>
<evidence type="ECO:0000256" key="8">
    <source>
        <dbReference type="ARBA" id="ARBA00048336"/>
    </source>
</evidence>
<feature type="compositionally biased region" description="Low complexity" evidence="9">
    <location>
        <begin position="1560"/>
        <end position="1583"/>
    </location>
</feature>
<dbReference type="InterPro" id="IPR001357">
    <property type="entry name" value="BRCT_dom"/>
</dbReference>
<feature type="compositionally biased region" description="Basic and acidic residues" evidence="9">
    <location>
        <begin position="822"/>
        <end position="841"/>
    </location>
</feature>
<name>A0A9J7NDB7_BRAFL</name>
<dbReference type="Pfam" id="PF09309">
    <property type="entry name" value="FCP1_C"/>
    <property type="match status" value="2"/>
</dbReference>
<feature type="compositionally biased region" description="Basic and acidic residues" evidence="9">
    <location>
        <begin position="430"/>
        <end position="444"/>
    </location>
</feature>
<feature type="region of interest" description="Disordered" evidence="9">
    <location>
        <begin position="960"/>
        <end position="1141"/>
    </location>
</feature>
<reference evidence="12" key="1">
    <citation type="journal article" date="2020" name="Nat. Ecol. Evol.">
        <title>Deeply conserved synteny resolves early events in vertebrate evolution.</title>
        <authorList>
            <person name="Simakov O."/>
            <person name="Marletaz F."/>
            <person name="Yue J.X."/>
            <person name="O'Connell B."/>
            <person name="Jenkins J."/>
            <person name="Brandt A."/>
            <person name="Calef R."/>
            <person name="Tung C.H."/>
            <person name="Huang T.K."/>
            <person name="Schmutz J."/>
            <person name="Satoh N."/>
            <person name="Yu J.K."/>
            <person name="Putnam N.H."/>
            <person name="Green R.E."/>
            <person name="Rokhsar D.S."/>
        </authorList>
    </citation>
    <scope>NUCLEOTIDE SEQUENCE [LARGE SCALE GENOMIC DNA]</scope>
    <source>
        <strain evidence="12">S238N-H82</strain>
    </source>
</reference>
<keyword evidence="12" id="KW-1185">Reference proteome</keyword>
<dbReference type="InterPro" id="IPR039189">
    <property type="entry name" value="Fcp1"/>
</dbReference>
<comment type="subcellular location">
    <subcellularLocation>
        <location evidence="1">Nucleus</location>
    </subcellularLocation>
</comment>
<dbReference type="Pfam" id="PF03031">
    <property type="entry name" value="NIF"/>
    <property type="match status" value="1"/>
</dbReference>
<evidence type="ECO:0000313" key="13">
    <source>
        <dbReference type="RefSeq" id="XP_035699230.1"/>
    </source>
</evidence>
<gene>
    <name evidence="13" type="primary">LOC118431902</name>
</gene>
<protein>
    <recommendedName>
        <fullName evidence="6">RNA polymerase II subunit A C-terminal domain phosphatase</fullName>
        <ecNumber evidence="2">3.1.3.16</ecNumber>
    </recommendedName>
</protein>
<organism evidence="12 13">
    <name type="scientific">Branchiostoma floridae</name>
    <name type="common">Florida lancelet</name>
    <name type="synonym">Amphioxus</name>
    <dbReference type="NCBI Taxonomy" id="7739"/>
    <lineage>
        <taxon>Eukaryota</taxon>
        <taxon>Metazoa</taxon>
        <taxon>Chordata</taxon>
        <taxon>Cephalochordata</taxon>
        <taxon>Leptocardii</taxon>
        <taxon>Amphioxiformes</taxon>
        <taxon>Branchiostomatidae</taxon>
        <taxon>Branchiostoma</taxon>
    </lineage>
</organism>
<feature type="compositionally biased region" description="Basic and acidic residues" evidence="9">
    <location>
        <begin position="1525"/>
        <end position="1541"/>
    </location>
</feature>
<evidence type="ECO:0000313" key="12">
    <source>
        <dbReference type="Proteomes" id="UP000001554"/>
    </source>
</evidence>
<feature type="compositionally biased region" description="Basic and acidic residues" evidence="9">
    <location>
        <begin position="975"/>
        <end position="1001"/>
    </location>
</feature>
<dbReference type="InterPro" id="IPR015388">
    <property type="entry name" value="FCP1_C"/>
</dbReference>
<dbReference type="Gene3D" id="3.40.50.10190">
    <property type="entry name" value="BRCT domain"/>
    <property type="match status" value="2"/>
</dbReference>
<dbReference type="PANTHER" id="PTHR23081:SF36">
    <property type="entry name" value="RNA POLYMERASE II SUBUNIT A C-TERMINAL DOMAIN PHOSPHATASE"/>
    <property type="match status" value="1"/>
</dbReference>
<dbReference type="InterPro" id="IPR036420">
    <property type="entry name" value="BRCT_dom_sf"/>
</dbReference>
<feature type="region of interest" description="Disordered" evidence="9">
    <location>
        <begin position="1449"/>
        <end position="1583"/>
    </location>
</feature>
<dbReference type="Pfam" id="PF26077">
    <property type="entry name" value="BSH_Fcp1"/>
    <property type="match status" value="1"/>
</dbReference>
<dbReference type="SUPFAM" id="SSF56784">
    <property type="entry name" value="HAD-like"/>
    <property type="match status" value="1"/>
</dbReference>
<dbReference type="PANTHER" id="PTHR23081">
    <property type="entry name" value="RNA POLYMERASE II CTD PHOSPHATASE"/>
    <property type="match status" value="1"/>
</dbReference>
<dbReference type="EC" id="3.1.3.16" evidence="2"/>
<feature type="region of interest" description="Disordered" evidence="9">
    <location>
        <begin position="822"/>
        <end position="948"/>
    </location>
</feature>
<dbReference type="SMART" id="SM00577">
    <property type="entry name" value="CPDc"/>
    <property type="match status" value="1"/>
</dbReference>
<dbReference type="Proteomes" id="UP000001554">
    <property type="component" value="Chromosome 2"/>
</dbReference>
<dbReference type="RefSeq" id="XP_035699230.1">
    <property type="nucleotide sequence ID" value="XM_035843337.1"/>
</dbReference>
<feature type="compositionally biased region" description="Basic and acidic residues" evidence="9">
    <location>
        <begin position="1058"/>
        <end position="1072"/>
    </location>
</feature>
<dbReference type="InterPro" id="IPR004274">
    <property type="entry name" value="FCP1_dom"/>
</dbReference>
<evidence type="ECO:0000256" key="5">
    <source>
        <dbReference type="ARBA" id="ARBA00023242"/>
    </source>
</evidence>
<feature type="region of interest" description="Disordered" evidence="9">
    <location>
        <begin position="688"/>
        <end position="763"/>
    </location>
</feature>
<feature type="region of interest" description="Disordered" evidence="9">
    <location>
        <begin position="322"/>
        <end position="513"/>
    </location>
</feature>
<dbReference type="GO" id="GO:0005634">
    <property type="term" value="C:nucleus"/>
    <property type="evidence" value="ECO:0007669"/>
    <property type="project" value="UniProtKB-SubCell"/>
</dbReference>
<keyword evidence="4" id="KW-0904">Protein phosphatase</keyword>
<proteinExistence type="predicted"/>
<feature type="region of interest" description="Disordered" evidence="9">
    <location>
        <begin position="39"/>
        <end position="66"/>
    </location>
</feature>
<dbReference type="InterPro" id="IPR011947">
    <property type="entry name" value="FCP1_euk"/>
</dbReference>
<keyword evidence="3" id="KW-0378">Hydrolase</keyword>
<dbReference type="GeneID" id="118431902"/>
<dbReference type="Gene3D" id="1.10.287.10">
    <property type="entry name" value="S15/NS1, RNA-binding"/>
    <property type="match status" value="1"/>
</dbReference>
<sequence>MKETVTFPGSSTARLVKWKVQPGDSVYQGTVLAVCGATDEGDRADNAEESSESQGGRGATGGQGREVKIRADRVGVVLQLRRAVGDVVSPGTALLDIEAKCLHRTVIWDMCAECGEDLRKEDGPSARSPKQGSPKPADTTAASVSMVHTVPGLRVTQEEARLLAQREEKQLLDNRKLVLMVDLDQTLIHSAQEPVDPRLVNGVRDIYTHGSRPEMFTRLRPHTSDFLQYVSQFYELHVFSFGNREYAHKVATFLDPKGKLFYQRILSRDESEDLNRKNANLRSLFPCGDSMVAIIDDRADVWDDAPNLVRVKKYEYFMGVGDVNDPNASPLRQTKAKQPASSRGDAGKPNDTADEKQEKSEQSTNSKEESGNKPADASVEENDKVEDKPGGNNEDLSDTKDKMSDEKGVDEDMKDNADSAAQESMEVTSCEEKTNATVEGKDQEQNVNDTTKADVVDVSSKEGEEENPEAGSKREGETSSSSLNPEKVEDKDATETTTETAEANQQTDAELEPEEVGHIDEDDYLLHLQDILVRIHHTFYEAYDKYKAGSLSSAPDVKLIVPFLRKQTLRGAVLLFSGVIPTNIVPEKSPEFRAATLMGARVVRKFFPPGKDGGSEQDKGGTTHLVAANLRTEKARVIQEWNSTRGRGSQVCIVDRAWLWCCWERWEHVDERIFPVVDSSPAKRENLIAGTVPLLPTGEARPATTADAQPTSQDDQSSPHVPVREEADSSLQHDGNAEQETDSDRQVQAQNQPVDTPPIPTQPVAHQNLVEEVATYDPVTGKRVRRHPYMYQHYPYPPQHVMYPPTHGMYPTELEFNHPEIRGDHRFVPHPYPEKPHKDASSADGEEPTSSRGTRKRRLSTIAETNPLMAFSSEDIANMDKEVEEAFSEDSDSESEGEGGRGEREGDRGEDSRGSSDTVVSKKRKREEEDGENGSSGSSSDSEADEMAAALEAEFFYFTGPGQAKAKQPASSKGDAGKPDDTADEKQEKSEQSTNSKEESGNKAASVEENDKGEDKPGGNNEDLSDTKDKTSDEKGGDEDMKDIADSAAQESMEVITSEEKTNATVDGKDQELNVNDTTKAAVVDVSSKEREEENPETGSKREGETSSSSSNPEKVEDKDATETATETAEANQQTDAELEPEEVGHIDEDDYLLHLQDILVRIHHTFYEAYDKYKAGSLSSAPDVKLIVPFLRKQTLRGAVLLFSGVIPTNIVPEKSPEFRAATLMGARVVRKFFPPGKDGGSEQDKGGTTHLVAANLRTEKARVIQEWNSTRGRGSQVCIVDRAWLWCCWERWEHVDERIFPVVDSSPAKRENLIAGTVPLLPTGEARPADAQPTNEDVQSLPHVPVREEADSSLQHDGNAEQETDSDRQEMVQAQNQPVDTPPVPTQPVAHQNPVEEVATYDPVTGKRVRRHPYMYQQYPYPPQHVMYPPTHGMYPTELEFNHPEIRGDHRFVPHPYPEKPHKDASSADGEEPTSSRGPRKRRLSTIAETNPLMAFSSEDIANMDKEVEEAFSEDSDSESEGEGGRGERDGDRGEDSRGSSDTVVSKKRKREEEDGENGSSGSSSDSEADEMAAALEAEFF</sequence>
<comment type="catalytic activity">
    <reaction evidence="8">
        <text>O-phospho-L-threonyl-[protein] + H2O = L-threonyl-[protein] + phosphate</text>
        <dbReference type="Rhea" id="RHEA:47004"/>
        <dbReference type="Rhea" id="RHEA-COMP:11060"/>
        <dbReference type="Rhea" id="RHEA-COMP:11605"/>
        <dbReference type="ChEBI" id="CHEBI:15377"/>
        <dbReference type="ChEBI" id="CHEBI:30013"/>
        <dbReference type="ChEBI" id="CHEBI:43474"/>
        <dbReference type="ChEBI" id="CHEBI:61977"/>
        <dbReference type="EC" id="3.1.3.16"/>
    </reaction>
</comment>
<feature type="compositionally biased region" description="Basic and acidic residues" evidence="9">
    <location>
        <begin position="451"/>
        <end position="462"/>
    </location>
</feature>
<dbReference type="OrthoDB" id="10249888at2759"/>
<feature type="compositionally biased region" description="Basic and acidic residues" evidence="9">
    <location>
        <begin position="1025"/>
        <end position="1045"/>
    </location>
</feature>
<feature type="compositionally biased region" description="Basic and acidic residues" evidence="9">
    <location>
        <begin position="898"/>
        <end position="914"/>
    </location>
</feature>
<dbReference type="NCBIfam" id="TIGR02250">
    <property type="entry name" value="FCP1_euk"/>
    <property type="match status" value="1"/>
</dbReference>
<evidence type="ECO:0000256" key="9">
    <source>
        <dbReference type="SAM" id="MobiDB-lite"/>
    </source>
</evidence>
<feature type="compositionally biased region" description="Acidic residues" evidence="9">
    <location>
        <begin position="1509"/>
        <end position="1524"/>
    </location>
</feature>